<protein>
    <submittedName>
        <fullName evidence="2">Lysophospholipase L1</fullName>
    </submittedName>
</protein>
<dbReference type="PANTHER" id="PTHR30383">
    <property type="entry name" value="THIOESTERASE 1/PROTEASE 1/LYSOPHOSPHOLIPASE L1"/>
    <property type="match status" value="1"/>
</dbReference>
<accession>A0A1M7N109</accession>
<dbReference type="PANTHER" id="PTHR30383:SF29">
    <property type="entry name" value="SGNH HYDROLASE-TYPE ESTERASE DOMAIN-CONTAINING PROTEIN"/>
    <property type="match status" value="1"/>
</dbReference>
<gene>
    <name evidence="2" type="ORF">SAMN02746066_04148</name>
</gene>
<keyword evidence="3" id="KW-1185">Reference proteome</keyword>
<proteinExistence type="predicted"/>
<organism evidence="2 3">
    <name type="scientific">Anaerosporobacter mobilis DSM 15930</name>
    <dbReference type="NCBI Taxonomy" id="1120996"/>
    <lineage>
        <taxon>Bacteria</taxon>
        <taxon>Bacillati</taxon>
        <taxon>Bacillota</taxon>
        <taxon>Clostridia</taxon>
        <taxon>Lachnospirales</taxon>
        <taxon>Lachnospiraceae</taxon>
        <taxon>Anaerosporobacter</taxon>
    </lineage>
</organism>
<dbReference type="InterPro" id="IPR051532">
    <property type="entry name" value="Ester_Hydrolysis_Enzymes"/>
</dbReference>
<evidence type="ECO:0000259" key="1">
    <source>
        <dbReference type="Pfam" id="PF13472"/>
    </source>
</evidence>
<dbReference type="AlphaFoldDB" id="A0A1M7N109"/>
<dbReference type="STRING" id="1120996.SAMN02746066_04148"/>
<sequence length="217" mass="24490">MMKRILCFGDSNTYGYRPDGLGRYDEKVRWTGRVQEILGREEYAIIEEGLCGRTTVFEDEIRPNRKGIDAIRMVIESHNPIDIIFIMLGTNDCKTRYGASAGTIAKGIEQIIETVRQFAGSQTRIVIVSPIHLARGVGEEGFDPEFDEKSVEVSLQLSRELRKIALSNSCSFLDASTVAKPSETDREHLDEEGHKQLANLVVDRIRELTEGFYYGII</sequence>
<dbReference type="Proteomes" id="UP000184038">
    <property type="component" value="Unassembled WGS sequence"/>
</dbReference>
<dbReference type="EMBL" id="FRCP01000024">
    <property type="protein sequence ID" value="SHM97152.1"/>
    <property type="molecule type" value="Genomic_DNA"/>
</dbReference>
<dbReference type="RefSeq" id="WP_330393817.1">
    <property type="nucleotide sequence ID" value="NZ_FRCP01000024.1"/>
</dbReference>
<evidence type="ECO:0000313" key="2">
    <source>
        <dbReference type="EMBL" id="SHM97152.1"/>
    </source>
</evidence>
<dbReference type="InterPro" id="IPR036514">
    <property type="entry name" value="SGNH_hydro_sf"/>
</dbReference>
<feature type="domain" description="SGNH hydrolase-type esterase" evidence="1">
    <location>
        <begin position="7"/>
        <end position="195"/>
    </location>
</feature>
<dbReference type="Pfam" id="PF13472">
    <property type="entry name" value="Lipase_GDSL_2"/>
    <property type="match status" value="1"/>
</dbReference>
<dbReference type="Gene3D" id="3.40.50.1110">
    <property type="entry name" value="SGNH hydrolase"/>
    <property type="match status" value="1"/>
</dbReference>
<evidence type="ECO:0000313" key="3">
    <source>
        <dbReference type="Proteomes" id="UP000184038"/>
    </source>
</evidence>
<reference evidence="2 3" key="1">
    <citation type="submission" date="2016-11" db="EMBL/GenBank/DDBJ databases">
        <authorList>
            <person name="Jaros S."/>
            <person name="Januszkiewicz K."/>
            <person name="Wedrychowicz H."/>
        </authorList>
    </citation>
    <scope>NUCLEOTIDE SEQUENCE [LARGE SCALE GENOMIC DNA]</scope>
    <source>
        <strain evidence="2 3">DSM 15930</strain>
    </source>
</reference>
<dbReference type="SUPFAM" id="SSF52266">
    <property type="entry name" value="SGNH hydrolase"/>
    <property type="match status" value="1"/>
</dbReference>
<dbReference type="InterPro" id="IPR013830">
    <property type="entry name" value="SGNH_hydro"/>
</dbReference>
<name>A0A1M7N109_9FIRM</name>